<accession>A0AAV1TPK1</accession>
<reference evidence="2" key="1">
    <citation type="submission" date="2024-01" db="EMBL/GenBank/DDBJ databases">
        <authorList>
            <person name="Webb A."/>
        </authorList>
    </citation>
    <scope>NUCLEOTIDE SEQUENCE</scope>
    <source>
        <strain evidence="2">Pm1</strain>
    </source>
</reference>
<evidence type="ECO:0000313" key="3">
    <source>
        <dbReference type="Proteomes" id="UP001162060"/>
    </source>
</evidence>
<feature type="region of interest" description="Disordered" evidence="1">
    <location>
        <begin position="49"/>
        <end position="140"/>
    </location>
</feature>
<gene>
    <name evidence="2" type="ORF">PM001_LOCUS8903</name>
</gene>
<proteinExistence type="predicted"/>
<feature type="compositionally biased region" description="Polar residues" evidence="1">
    <location>
        <begin position="53"/>
        <end position="77"/>
    </location>
</feature>
<evidence type="ECO:0000313" key="2">
    <source>
        <dbReference type="EMBL" id="CAK7923753.1"/>
    </source>
</evidence>
<evidence type="ECO:0000256" key="1">
    <source>
        <dbReference type="SAM" id="MobiDB-lite"/>
    </source>
</evidence>
<protein>
    <submittedName>
        <fullName evidence="2">Uncharacterized protein</fullName>
    </submittedName>
</protein>
<dbReference type="AlphaFoldDB" id="A0AAV1TPK1"/>
<dbReference type="Proteomes" id="UP001162060">
    <property type="component" value="Unassembled WGS sequence"/>
</dbReference>
<feature type="compositionally biased region" description="Basic and acidic residues" evidence="1">
    <location>
        <begin position="83"/>
        <end position="93"/>
    </location>
</feature>
<dbReference type="EMBL" id="CAKLBY020000070">
    <property type="protein sequence ID" value="CAK7923753.1"/>
    <property type="molecule type" value="Genomic_DNA"/>
</dbReference>
<organism evidence="2 3">
    <name type="scientific">Peronospora matthiolae</name>
    <dbReference type="NCBI Taxonomy" id="2874970"/>
    <lineage>
        <taxon>Eukaryota</taxon>
        <taxon>Sar</taxon>
        <taxon>Stramenopiles</taxon>
        <taxon>Oomycota</taxon>
        <taxon>Peronosporomycetes</taxon>
        <taxon>Peronosporales</taxon>
        <taxon>Peronosporaceae</taxon>
        <taxon>Peronospora</taxon>
    </lineage>
</organism>
<name>A0AAV1TPK1_9STRA</name>
<sequence>MGTSDTRREHVEHCIATLDDRDLAKHLTLLRLAEVNELDETLRACQRMESRQLKTSTESNKFYQRANASPNPTSSKTARLVRQIRERIERSGSESDSIGSDEDKDRSRVCVTTTSGQERSDQDHRTWQKNTETNVPEVRSKRAPSDKCFYVFPACGEVHENGKCPMEDLFNLIRHWYVPTKHAVTFPPKVEEML</sequence>
<comment type="caution">
    <text evidence="2">The sequence shown here is derived from an EMBL/GenBank/DDBJ whole genome shotgun (WGS) entry which is preliminary data.</text>
</comment>